<organism evidence="2 3">
    <name type="scientific">Eleusine coracana subsp. coracana</name>
    <dbReference type="NCBI Taxonomy" id="191504"/>
    <lineage>
        <taxon>Eukaryota</taxon>
        <taxon>Viridiplantae</taxon>
        <taxon>Streptophyta</taxon>
        <taxon>Embryophyta</taxon>
        <taxon>Tracheophyta</taxon>
        <taxon>Spermatophyta</taxon>
        <taxon>Magnoliopsida</taxon>
        <taxon>Liliopsida</taxon>
        <taxon>Poales</taxon>
        <taxon>Poaceae</taxon>
        <taxon>PACMAD clade</taxon>
        <taxon>Chloridoideae</taxon>
        <taxon>Cynodonteae</taxon>
        <taxon>Eleusininae</taxon>
        <taxon>Eleusine</taxon>
    </lineage>
</organism>
<accession>A0AAV5F6A0</accession>
<keyword evidence="3" id="KW-1185">Reference proteome</keyword>
<protein>
    <recommendedName>
        <fullName evidence="1">DUF1618 domain-containing protein</fullName>
    </recommendedName>
</protein>
<dbReference type="Proteomes" id="UP001054889">
    <property type="component" value="Unassembled WGS sequence"/>
</dbReference>
<dbReference type="AlphaFoldDB" id="A0AAV5F6A0"/>
<dbReference type="PANTHER" id="PTHR33074:SF85">
    <property type="entry name" value="DUF1618 DOMAIN-CONTAINING PROTEIN"/>
    <property type="match status" value="1"/>
</dbReference>
<evidence type="ECO:0000313" key="3">
    <source>
        <dbReference type="Proteomes" id="UP001054889"/>
    </source>
</evidence>
<name>A0AAV5F6A0_ELECO</name>
<reference evidence="2" key="1">
    <citation type="journal article" date="2018" name="DNA Res.">
        <title>Multiple hybrid de novo genome assembly of finger millet, an orphan allotetraploid crop.</title>
        <authorList>
            <person name="Hatakeyama M."/>
            <person name="Aluri S."/>
            <person name="Balachadran M.T."/>
            <person name="Sivarajan S.R."/>
            <person name="Patrignani A."/>
            <person name="Gruter S."/>
            <person name="Poveda L."/>
            <person name="Shimizu-Inatsugi R."/>
            <person name="Baeten J."/>
            <person name="Francoijs K.J."/>
            <person name="Nataraja K.N."/>
            <person name="Reddy Y.A.N."/>
            <person name="Phadnis S."/>
            <person name="Ravikumar R.L."/>
            <person name="Schlapbach R."/>
            <person name="Sreeman S.M."/>
            <person name="Shimizu K.K."/>
        </authorList>
    </citation>
    <scope>NUCLEOTIDE SEQUENCE</scope>
</reference>
<dbReference type="EMBL" id="BQKI01000082">
    <property type="protein sequence ID" value="GJN31164.1"/>
    <property type="molecule type" value="Genomic_DNA"/>
</dbReference>
<gene>
    <name evidence="2" type="primary">gb19527</name>
    <name evidence="2" type="ORF">PR202_gb19527</name>
</gene>
<reference evidence="2" key="2">
    <citation type="submission" date="2021-12" db="EMBL/GenBank/DDBJ databases">
        <title>Resequencing data analysis of finger millet.</title>
        <authorList>
            <person name="Hatakeyama M."/>
            <person name="Aluri S."/>
            <person name="Balachadran M.T."/>
            <person name="Sivarajan S.R."/>
            <person name="Poveda L."/>
            <person name="Shimizu-Inatsugi R."/>
            <person name="Schlapbach R."/>
            <person name="Sreeman S.M."/>
            <person name="Shimizu K.K."/>
        </authorList>
    </citation>
    <scope>NUCLEOTIDE SEQUENCE</scope>
</reference>
<dbReference type="PANTHER" id="PTHR33074">
    <property type="entry name" value="EXPRESSED PROTEIN-RELATED"/>
    <property type="match status" value="1"/>
</dbReference>
<sequence length="405" mass="45132">MPDPVAAMSLLSCSPAWVLLDEFAILDKRRNHTTATGLTSFKRPVRVSFELAHPPEASRWFVHCPGLKKKRGLNGHPQILNAAESLVVLRMQFLRGGDVIYDYFVYRAGPGKPSLDLIPGPCPTVAFPKQVGILPRGDLEEYSVIFPRCKPRRVYEIRVFSSENNEWRTKVARISTDPETTYHEVAMHLPSKAIVAGVSSLAWIDLWRGVLLCEHLDTDAPTLRLIKWPVPSPQNDLLDIYSGHGSRDATLSNGVIRFLEQKFHEEGGASSRDVMGYCWIATTWKRAINSTNWSRVFKADIVNILATDSRYSDLLQKTLWNNELNKLDLNKLSSAPPTLSLNNENVLYFTAKLETGGALLLAVNTGAGMERLETFIQTSCGLSCAPCSFSRFLDASPGDLFAFCC</sequence>
<feature type="domain" description="DUF1618" evidence="1">
    <location>
        <begin position="203"/>
        <end position="348"/>
    </location>
</feature>
<evidence type="ECO:0000313" key="2">
    <source>
        <dbReference type="EMBL" id="GJN31164.1"/>
    </source>
</evidence>
<dbReference type="Pfam" id="PF07762">
    <property type="entry name" value="DUF1618"/>
    <property type="match status" value="1"/>
</dbReference>
<comment type="caution">
    <text evidence="2">The sequence shown here is derived from an EMBL/GenBank/DDBJ whole genome shotgun (WGS) entry which is preliminary data.</text>
</comment>
<proteinExistence type="predicted"/>
<dbReference type="InterPro" id="IPR011676">
    <property type="entry name" value="DUF1618"/>
</dbReference>
<evidence type="ECO:0000259" key="1">
    <source>
        <dbReference type="Pfam" id="PF07762"/>
    </source>
</evidence>